<protein>
    <submittedName>
        <fullName evidence="6">Transcriptional regulator, LysR family</fullName>
    </submittedName>
</protein>
<dbReference type="OrthoDB" id="109788at2"/>
<dbReference type="SUPFAM" id="SSF53850">
    <property type="entry name" value="Periplasmic binding protein-like II"/>
    <property type="match status" value="1"/>
</dbReference>
<dbReference type="PANTHER" id="PTHR30118:SF15">
    <property type="entry name" value="TRANSCRIPTIONAL REGULATORY PROTEIN"/>
    <property type="match status" value="1"/>
</dbReference>
<evidence type="ECO:0000313" key="6">
    <source>
        <dbReference type="EMBL" id="AKQ69203.1"/>
    </source>
</evidence>
<dbReference type="PRINTS" id="PR00039">
    <property type="entry name" value="HTHLYSR"/>
</dbReference>
<keyword evidence="4" id="KW-0804">Transcription</keyword>
<dbReference type="STRING" id="1297742.A176_006115"/>
<sequence>MSLSAIDLNLLLVLDTVLTERSVARAARRLHVTPSAISNALARLRTALGDPLFARNGRGIVPTPRAAELAPVLARALRDLDHAVHGEAFNPATTTRQFSLAIADAGQMVRLPSIATRLAAEMPNASLRVVGIDTLLAGGGLAGGEVDVAIAVGEQSSGMHLEPLYRERTVLVARQAHPLVGDRVSAKVLATVRHVEVHVAPGKGYRGLPDAYARLGIPRDIALVVPSFSAAAAVVSETDWVATLPASLVARLGPRLGIRSVQGPVAPLSLTLNLWWHERTQTNPAMVAFRDLIRRATAPARTRSPSRPRKR</sequence>
<dbReference type="AlphaFoldDB" id="A0A0H4X5P6"/>
<feature type="domain" description="HTH lysR-type" evidence="5">
    <location>
        <begin position="6"/>
        <end position="63"/>
    </location>
</feature>
<accession>A0A0H4X5P6</accession>
<dbReference type="InterPro" id="IPR005119">
    <property type="entry name" value="LysR_subst-bd"/>
</dbReference>
<dbReference type="EMBL" id="CP012109">
    <property type="protein sequence ID" value="AKQ69203.1"/>
    <property type="molecule type" value="Genomic_DNA"/>
</dbReference>
<evidence type="ECO:0000256" key="4">
    <source>
        <dbReference type="ARBA" id="ARBA00023163"/>
    </source>
</evidence>
<dbReference type="SUPFAM" id="SSF46785">
    <property type="entry name" value="Winged helix' DNA-binding domain"/>
    <property type="match status" value="1"/>
</dbReference>
<dbReference type="Pfam" id="PF00126">
    <property type="entry name" value="HTH_1"/>
    <property type="match status" value="1"/>
</dbReference>
<dbReference type="GO" id="GO:0003677">
    <property type="term" value="F:DNA binding"/>
    <property type="evidence" value="ECO:0007669"/>
    <property type="project" value="UniProtKB-KW"/>
</dbReference>
<dbReference type="eggNOG" id="COG0583">
    <property type="taxonomic scope" value="Bacteria"/>
</dbReference>
<keyword evidence="2" id="KW-0805">Transcription regulation</keyword>
<dbReference type="Gene3D" id="1.10.10.10">
    <property type="entry name" value="Winged helix-like DNA-binding domain superfamily/Winged helix DNA-binding domain"/>
    <property type="match status" value="1"/>
</dbReference>
<keyword evidence="3" id="KW-0238">DNA-binding</keyword>
<dbReference type="InterPro" id="IPR000847">
    <property type="entry name" value="LysR_HTH_N"/>
</dbReference>
<gene>
    <name evidence="6" type="ORF">A176_006115</name>
</gene>
<evidence type="ECO:0000256" key="1">
    <source>
        <dbReference type="ARBA" id="ARBA00009437"/>
    </source>
</evidence>
<proteinExistence type="inferred from homology"/>
<evidence type="ECO:0000259" key="5">
    <source>
        <dbReference type="PROSITE" id="PS50931"/>
    </source>
</evidence>
<dbReference type="GO" id="GO:0003700">
    <property type="term" value="F:DNA-binding transcription factor activity"/>
    <property type="evidence" value="ECO:0007669"/>
    <property type="project" value="InterPro"/>
</dbReference>
<dbReference type="Gene3D" id="3.40.190.10">
    <property type="entry name" value="Periplasmic binding protein-like II"/>
    <property type="match status" value="2"/>
</dbReference>
<dbReference type="KEGG" id="mym:A176_006115"/>
<dbReference type="Pfam" id="PF03466">
    <property type="entry name" value="LysR_substrate"/>
    <property type="match status" value="1"/>
</dbReference>
<dbReference type="InterPro" id="IPR036388">
    <property type="entry name" value="WH-like_DNA-bd_sf"/>
</dbReference>
<reference evidence="6 7" key="1">
    <citation type="journal article" date="2016" name="PLoS ONE">
        <title>Complete Genome Sequence and Comparative Genomics of a Novel Myxobacterium Myxococcus hansupus.</title>
        <authorList>
            <person name="Sharma G."/>
            <person name="Narwani T."/>
            <person name="Subramanian S."/>
        </authorList>
    </citation>
    <scope>NUCLEOTIDE SEQUENCE [LARGE SCALE GENOMIC DNA]</scope>
    <source>
        <strain evidence="7">mixupus</strain>
    </source>
</reference>
<dbReference type="Proteomes" id="UP000009026">
    <property type="component" value="Chromosome"/>
</dbReference>
<dbReference type="PATRIC" id="fig|1297742.4.peg.6206"/>
<evidence type="ECO:0000256" key="2">
    <source>
        <dbReference type="ARBA" id="ARBA00023015"/>
    </source>
</evidence>
<dbReference type="CDD" id="cd08417">
    <property type="entry name" value="PBP2_Nitroaromatics_like"/>
    <property type="match status" value="1"/>
</dbReference>
<name>A0A0H4X5P6_9BACT</name>
<dbReference type="InterPro" id="IPR037402">
    <property type="entry name" value="YidZ_PBP2"/>
</dbReference>
<keyword evidence="7" id="KW-1185">Reference proteome</keyword>
<dbReference type="RefSeq" id="WP_002635619.1">
    <property type="nucleotide sequence ID" value="NZ_CP012109.1"/>
</dbReference>
<dbReference type="InterPro" id="IPR050389">
    <property type="entry name" value="LysR-type_TF"/>
</dbReference>
<evidence type="ECO:0000313" key="7">
    <source>
        <dbReference type="Proteomes" id="UP000009026"/>
    </source>
</evidence>
<dbReference type="PROSITE" id="PS50931">
    <property type="entry name" value="HTH_LYSR"/>
    <property type="match status" value="1"/>
</dbReference>
<evidence type="ECO:0000256" key="3">
    <source>
        <dbReference type="ARBA" id="ARBA00023125"/>
    </source>
</evidence>
<dbReference type="InterPro" id="IPR036390">
    <property type="entry name" value="WH_DNA-bd_sf"/>
</dbReference>
<organism evidence="6 7">
    <name type="scientific">Pseudomyxococcus hansupus</name>
    <dbReference type="NCBI Taxonomy" id="1297742"/>
    <lineage>
        <taxon>Bacteria</taxon>
        <taxon>Pseudomonadati</taxon>
        <taxon>Myxococcota</taxon>
        <taxon>Myxococcia</taxon>
        <taxon>Myxococcales</taxon>
        <taxon>Cystobacterineae</taxon>
        <taxon>Myxococcaceae</taxon>
        <taxon>Pseudomyxococcus</taxon>
    </lineage>
</organism>
<comment type="similarity">
    <text evidence="1">Belongs to the LysR transcriptional regulatory family.</text>
</comment>
<dbReference type="PANTHER" id="PTHR30118">
    <property type="entry name" value="HTH-TYPE TRANSCRIPTIONAL REGULATOR LEUO-RELATED"/>
    <property type="match status" value="1"/>
</dbReference>